<protein>
    <recommendedName>
        <fullName evidence="3">phosphoribosylanthranilate isomerase</fullName>
        <ecNumber evidence="3">5.3.1.24</ecNumber>
    </recommendedName>
</protein>
<evidence type="ECO:0000259" key="8">
    <source>
        <dbReference type="Pfam" id="PF00697"/>
    </source>
</evidence>
<dbReference type="InterPro" id="IPR001240">
    <property type="entry name" value="PRAI_dom"/>
</dbReference>
<dbReference type="EMBL" id="JAEHOE010000008">
    <property type="protein sequence ID" value="KAG2499056.1"/>
    <property type="molecule type" value="Genomic_DNA"/>
</dbReference>
<organism evidence="9 10">
    <name type="scientific">Edaphochlamys debaryana</name>
    <dbReference type="NCBI Taxonomy" id="47281"/>
    <lineage>
        <taxon>Eukaryota</taxon>
        <taxon>Viridiplantae</taxon>
        <taxon>Chlorophyta</taxon>
        <taxon>core chlorophytes</taxon>
        <taxon>Chlorophyceae</taxon>
        <taxon>CS clade</taxon>
        <taxon>Chlamydomonadales</taxon>
        <taxon>Chlamydomonadales incertae sedis</taxon>
        <taxon>Edaphochlamys</taxon>
    </lineage>
</organism>
<dbReference type="PANTHER" id="PTHR42894:SF1">
    <property type="entry name" value="N-(5'-PHOSPHORIBOSYL)ANTHRANILATE ISOMERASE"/>
    <property type="match status" value="1"/>
</dbReference>
<evidence type="ECO:0000256" key="6">
    <source>
        <dbReference type="ARBA" id="ARBA00023141"/>
    </source>
</evidence>
<dbReference type="EC" id="5.3.1.24" evidence="3"/>
<dbReference type="UniPathway" id="UPA00035">
    <property type="reaction ID" value="UER00042"/>
</dbReference>
<proteinExistence type="inferred from homology"/>
<dbReference type="InterPro" id="IPR011060">
    <property type="entry name" value="RibuloseP-bd_barrel"/>
</dbReference>
<dbReference type="AlphaFoldDB" id="A0A835YDV1"/>
<comment type="caution">
    <text evidence="9">The sequence shown here is derived from an EMBL/GenBank/DDBJ whole genome shotgun (WGS) entry which is preliminary data.</text>
</comment>
<dbReference type="CDD" id="cd00405">
    <property type="entry name" value="PRAI"/>
    <property type="match status" value="1"/>
</dbReference>
<dbReference type="GO" id="GO:0004640">
    <property type="term" value="F:phosphoribosylanthranilate isomerase activity"/>
    <property type="evidence" value="ECO:0007669"/>
    <property type="project" value="UniProtKB-EC"/>
</dbReference>
<dbReference type="InterPro" id="IPR013785">
    <property type="entry name" value="Aldolase_TIM"/>
</dbReference>
<evidence type="ECO:0000313" key="9">
    <source>
        <dbReference type="EMBL" id="KAG2499056.1"/>
    </source>
</evidence>
<comment type="pathway">
    <text evidence="1">Amino-acid biosynthesis; L-tryptophan biosynthesis; L-tryptophan from chorismate: step 3/5.</text>
</comment>
<evidence type="ECO:0000256" key="5">
    <source>
        <dbReference type="ARBA" id="ARBA00022822"/>
    </source>
</evidence>
<dbReference type="GO" id="GO:0000162">
    <property type="term" value="P:L-tryptophan biosynthetic process"/>
    <property type="evidence" value="ECO:0007669"/>
    <property type="project" value="UniProtKB-UniPathway"/>
</dbReference>
<evidence type="ECO:0000256" key="3">
    <source>
        <dbReference type="ARBA" id="ARBA00012572"/>
    </source>
</evidence>
<keyword evidence="4" id="KW-0028">Amino-acid biosynthesis</keyword>
<comment type="similarity">
    <text evidence="2">Belongs to the TrpF family.</text>
</comment>
<dbReference type="Pfam" id="PF00697">
    <property type="entry name" value="PRAI"/>
    <property type="match status" value="1"/>
</dbReference>
<evidence type="ECO:0000256" key="4">
    <source>
        <dbReference type="ARBA" id="ARBA00022605"/>
    </source>
</evidence>
<dbReference type="OrthoDB" id="524799at2759"/>
<dbReference type="Proteomes" id="UP000612055">
    <property type="component" value="Unassembled WGS sequence"/>
</dbReference>
<dbReference type="Gene3D" id="3.20.20.70">
    <property type="entry name" value="Aldolase class I"/>
    <property type="match status" value="1"/>
</dbReference>
<dbReference type="PANTHER" id="PTHR42894">
    <property type="entry name" value="N-(5'-PHOSPHORIBOSYL)ANTHRANILATE ISOMERASE"/>
    <property type="match status" value="1"/>
</dbReference>
<dbReference type="SUPFAM" id="SSF51366">
    <property type="entry name" value="Ribulose-phoshate binding barrel"/>
    <property type="match status" value="1"/>
</dbReference>
<dbReference type="InterPro" id="IPR044643">
    <property type="entry name" value="TrpF_fam"/>
</dbReference>
<evidence type="ECO:0000313" key="10">
    <source>
        <dbReference type="Proteomes" id="UP000612055"/>
    </source>
</evidence>
<keyword evidence="5" id="KW-0822">Tryptophan biosynthesis</keyword>
<accession>A0A835YDV1</accession>
<feature type="domain" description="N-(5'phosphoribosyl) anthranilate isomerase (PRAI)" evidence="8">
    <location>
        <begin position="4"/>
        <end position="182"/>
    </location>
</feature>
<sequence length="190" mass="19533">MWQKAKRAVSSDTARRIADIARHNGAKAVGVFVDEDAATISARCKDAGIPVAQLHGDGARAALPDLDPCLEVVYVLNCAPDGTPLTQPPSALLQALGRPGARTPDWILVDSAQGGSGQALDWTNLRVPAEEARCGWLLAGGLNPGNVATAAGLARPSGVDVSSGVCGPDGLKKDEKKVTAFIASALGVKY</sequence>
<evidence type="ECO:0000256" key="2">
    <source>
        <dbReference type="ARBA" id="ARBA00007571"/>
    </source>
</evidence>
<gene>
    <name evidence="9" type="ORF">HYH03_003241</name>
</gene>
<keyword evidence="7" id="KW-0413">Isomerase</keyword>
<evidence type="ECO:0000256" key="1">
    <source>
        <dbReference type="ARBA" id="ARBA00004664"/>
    </source>
</evidence>
<evidence type="ECO:0000256" key="7">
    <source>
        <dbReference type="ARBA" id="ARBA00023235"/>
    </source>
</evidence>
<keyword evidence="6" id="KW-0057">Aromatic amino acid biosynthesis</keyword>
<dbReference type="HAMAP" id="MF_00135">
    <property type="entry name" value="PRAI"/>
    <property type="match status" value="1"/>
</dbReference>
<reference evidence="9" key="1">
    <citation type="journal article" date="2020" name="bioRxiv">
        <title>Comparative genomics of Chlamydomonas.</title>
        <authorList>
            <person name="Craig R.J."/>
            <person name="Hasan A.R."/>
            <person name="Ness R.W."/>
            <person name="Keightley P.D."/>
        </authorList>
    </citation>
    <scope>NUCLEOTIDE SEQUENCE</scope>
    <source>
        <strain evidence="9">CCAP 11/70</strain>
    </source>
</reference>
<name>A0A835YDV1_9CHLO</name>
<keyword evidence="10" id="KW-1185">Reference proteome</keyword>